<dbReference type="InterPro" id="IPR008927">
    <property type="entry name" value="6-PGluconate_DH-like_C_sf"/>
</dbReference>
<dbReference type="Gene3D" id="3.40.50.720">
    <property type="entry name" value="NAD(P)-binding Rossmann-like Domain"/>
    <property type="match status" value="1"/>
</dbReference>
<dbReference type="PANTHER" id="PTHR38015">
    <property type="entry name" value="BLR6086 PROTEIN"/>
    <property type="match status" value="1"/>
</dbReference>
<dbReference type="Pfam" id="PF02558">
    <property type="entry name" value="ApbA"/>
    <property type="match status" value="1"/>
</dbReference>
<evidence type="ECO:0000259" key="5">
    <source>
        <dbReference type="Pfam" id="PF02317"/>
    </source>
</evidence>
<evidence type="ECO:0000256" key="1">
    <source>
        <dbReference type="ARBA" id="ARBA00004994"/>
    </source>
</evidence>
<dbReference type="OrthoDB" id="1073746at2"/>
<evidence type="ECO:0000256" key="3">
    <source>
        <dbReference type="ARBA" id="ARBA00022655"/>
    </source>
</evidence>
<evidence type="ECO:0000259" key="6">
    <source>
        <dbReference type="Pfam" id="PF02558"/>
    </source>
</evidence>
<dbReference type="GO" id="GO:0015940">
    <property type="term" value="P:pantothenate biosynthetic process"/>
    <property type="evidence" value="ECO:0007669"/>
    <property type="project" value="UniProtKB-UniPathway"/>
</dbReference>
<dbReference type="InterPro" id="IPR013328">
    <property type="entry name" value="6PGD_dom2"/>
</dbReference>
<keyword evidence="8" id="KW-1185">Reference proteome</keyword>
<dbReference type="InterPro" id="IPR051729">
    <property type="entry name" value="Opine/Lysopine_DH"/>
</dbReference>
<reference evidence="7 8" key="1">
    <citation type="submission" date="2019-02" db="EMBL/GenBank/DDBJ databases">
        <title>Genomic Encyclopedia of Type Strains, Phase IV (KMG-IV): sequencing the most valuable type-strain genomes for metagenomic binning, comparative biology and taxonomic classification.</title>
        <authorList>
            <person name="Goeker M."/>
        </authorList>
    </citation>
    <scope>NUCLEOTIDE SEQUENCE [LARGE SCALE GENOMIC DNA]</scope>
    <source>
        <strain evidence="7 8">K24</strain>
    </source>
</reference>
<dbReference type="SUPFAM" id="SSF51735">
    <property type="entry name" value="NAD(P)-binding Rossmann-fold domains"/>
    <property type="match status" value="1"/>
</dbReference>
<keyword evidence="3" id="KW-0566">Pantothenate biosynthesis</keyword>
<proteinExistence type="predicted"/>
<name>A0A4V2F2H3_9BURK</name>
<comment type="catalytic activity">
    <reaction evidence="4">
        <text>(R)-pantoate + NADP(+) = 2-dehydropantoate + NADPH + H(+)</text>
        <dbReference type="Rhea" id="RHEA:16233"/>
        <dbReference type="ChEBI" id="CHEBI:11561"/>
        <dbReference type="ChEBI" id="CHEBI:15378"/>
        <dbReference type="ChEBI" id="CHEBI:15980"/>
        <dbReference type="ChEBI" id="CHEBI:57783"/>
        <dbReference type="ChEBI" id="CHEBI:58349"/>
        <dbReference type="EC" id="1.1.1.169"/>
    </reaction>
</comment>
<dbReference type="UniPathway" id="UPA00028">
    <property type="reaction ID" value="UER00004"/>
</dbReference>
<dbReference type="GO" id="GO:0008677">
    <property type="term" value="F:2-dehydropantoate 2-reductase activity"/>
    <property type="evidence" value="ECO:0007669"/>
    <property type="project" value="UniProtKB-EC"/>
</dbReference>
<feature type="domain" description="Ketopantoate reductase N-terminal" evidence="6">
    <location>
        <begin position="11"/>
        <end position="107"/>
    </location>
</feature>
<dbReference type="Proteomes" id="UP000292445">
    <property type="component" value="Unassembled WGS sequence"/>
</dbReference>
<dbReference type="InterPro" id="IPR036291">
    <property type="entry name" value="NAD(P)-bd_dom_sf"/>
</dbReference>
<evidence type="ECO:0000256" key="4">
    <source>
        <dbReference type="ARBA" id="ARBA00048793"/>
    </source>
</evidence>
<dbReference type="InterPro" id="IPR013332">
    <property type="entry name" value="KPR_N"/>
</dbReference>
<dbReference type="EMBL" id="SGXC01000003">
    <property type="protein sequence ID" value="RZS78148.1"/>
    <property type="molecule type" value="Genomic_DNA"/>
</dbReference>
<gene>
    <name evidence="7" type="ORF">EV675_4789</name>
</gene>
<evidence type="ECO:0000313" key="8">
    <source>
        <dbReference type="Proteomes" id="UP000292445"/>
    </source>
</evidence>
<dbReference type="SUPFAM" id="SSF48179">
    <property type="entry name" value="6-phosphogluconate dehydrogenase C-terminal domain-like"/>
    <property type="match status" value="1"/>
</dbReference>
<dbReference type="Gene3D" id="1.10.1040.10">
    <property type="entry name" value="N-(1-d-carboxylethyl)-l-norvaline Dehydrogenase, domain 2"/>
    <property type="match status" value="1"/>
</dbReference>
<dbReference type="Pfam" id="PF02317">
    <property type="entry name" value="Octopine_DH"/>
    <property type="match status" value="1"/>
</dbReference>
<comment type="caution">
    <text evidence="7">The sequence shown here is derived from an EMBL/GenBank/DDBJ whole genome shotgun (WGS) entry which is preliminary data.</text>
</comment>
<organism evidence="7 8">
    <name type="scientific">Pigmentiphaga kullae</name>
    <dbReference type="NCBI Taxonomy" id="151784"/>
    <lineage>
        <taxon>Bacteria</taxon>
        <taxon>Pseudomonadati</taxon>
        <taxon>Pseudomonadota</taxon>
        <taxon>Betaproteobacteria</taxon>
        <taxon>Burkholderiales</taxon>
        <taxon>Alcaligenaceae</taxon>
        <taxon>Pigmentiphaga</taxon>
    </lineage>
</organism>
<dbReference type="AlphaFoldDB" id="A0A4V2F2H3"/>
<dbReference type="InterPro" id="IPR003421">
    <property type="entry name" value="Opine_DH"/>
</dbReference>
<feature type="domain" description="Opine dehydrogenase" evidence="5">
    <location>
        <begin position="186"/>
        <end position="328"/>
    </location>
</feature>
<evidence type="ECO:0000313" key="7">
    <source>
        <dbReference type="EMBL" id="RZS78148.1"/>
    </source>
</evidence>
<accession>A0A4V2F2H3</accession>
<comment type="pathway">
    <text evidence="1">Cofactor biosynthesis; (R)-pantothenate biosynthesis; (R)-pantoate from 3-methyl-2-oxobutanoate: step 2/2.</text>
</comment>
<evidence type="ECO:0000256" key="2">
    <source>
        <dbReference type="ARBA" id="ARBA00019465"/>
    </source>
</evidence>
<dbReference type="PANTHER" id="PTHR38015:SF1">
    <property type="entry name" value="OPINE DEHYDROGENASE DOMAIN-CONTAINING PROTEIN"/>
    <property type="match status" value="1"/>
</dbReference>
<protein>
    <recommendedName>
        <fullName evidence="2">2-dehydropantoate 2-reductase</fullName>
    </recommendedName>
</protein>
<sequence length="368" mass="38832">MASHSQPALDVAVVGAGPIGCATAAYLLRHGHRPFLWSPTAARLQRHGGMARIACAGALDGDVEIELLAAPERLAGFDTVIVCLPGNAYADVLGRLAPLWRDGQTVIVSGALSLAPLWLRERAARRGCELHAAGWATTPTTAHFLPDGRLHANPLRHRIDMASTGAGDRILALCATLLGERFVDAGDLLAPTLANINPIAHAAEVIPNLTRMDRGEDWPLFGCFTPVVGRLAAGLDRERLATAAALGFALPTLAEHYSRSYHIEAGPLHEMAAAIQARGMGPSGPARLDHRYVLEDAPFGLVFQEALARAAGVESPLLSACIDLLEAAYARDFRAENFLVDELGLASGGVAALRSRCAASRSAATPPR</sequence>